<sequence length="116" mass="13659">MTLSTDRSFLFVTFVFSDKVTFELTGNAYTPNPQKINVWAGILNNRIIGPFFIEENLTTENYLLLTMLQNKIVSAIQNVARQIFNDIWYKQDEAPPHYDLQVRQYLNEVLPNRWIE</sequence>
<dbReference type="PANTHER" id="PTHR47326:SF1">
    <property type="entry name" value="HTH PSQ-TYPE DOMAIN-CONTAINING PROTEIN"/>
    <property type="match status" value="1"/>
</dbReference>
<name>E9IVM8_SOLIN</name>
<feature type="non-terminal residue" evidence="1">
    <location>
        <position position="116"/>
    </location>
</feature>
<accession>E9IVM8</accession>
<dbReference type="AlphaFoldDB" id="E9IVM8"/>
<gene>
    <name evidence="1" type="ORF">SINV_10473</name>
</gene>
<dbReference type="PANTHER" id="PTHR47326">
    <property type="entry name" value="TRANSPOSABLE ELEMENT TC3 TRANSPOSASE-LIKE PROTEIN"/>
    <property type="match status" value="1"/>
</dbReference>
<dbReference type="InterPro" id="IPR036397">
    <property type="entry name" value="RNaseH_sf"/>
</dbReference>
<dbReference type="HOGENOM" id="CLU_2099896_0_0_1"/>
<dbReference type="GO" id="GO:0003676">
    <property type="term" value="F:nucleic acid binding"/>
    <property type="evidence" value="ECO:0007669"/>
    <property type="project" value="InterPro"/>
</dbReference>
<protein>
    <submittedName>
        <fullName evidence="1">Uncharacterized protein</fullName>
    </submittedName>
</protein>
<evidence type="ECO:0000313" key="1">
    <source>
        <dbReference type="EMBL" id="EFZ15375.1"/>
    </source>
</evidence>
<organism>
    <name type="scientific">Solenopsis invicta</name>
    <name type="common">Red imported fire ant</name>
    <name type="synonym">Solenopsis wagneri</name>
    <dbReference type="NCBI Taxonomy" id="13686"/>
    <lineage>
        <taxon>Eukaryota</taxon>
        <taxon>Metazoa</taxon>
        <taxon>Ecdysozoa</taxon>
        <taxon>Arthropoda</taxon>
        <taxon>Hexapoda</taxon>
        <taxon>Insecta</taxon>
        <taxon>Pterygota</taxon>
        <taxon>Neoptera</taxon>
        <taxon>Endopterygota</taxon>
        <taxon>Hymenoptera</taxon>
        <taxon>Apocrita</taxon>
        <taxon>Aculeata</taxon>
        <taxon>Formicoidea</taxon>
        <taxon>Formicidae</taxon>
        <taxon>Myrmicinae</taxon>
        <taxon>Solenopsis</taxon>
    </lineage>
</organism>
<dbReference type="EMBL" id="GL766317">
    <property type="protein sequence ID" value="EFZ15375.1"/>
    <property type="molecule type" value="Genomic_DNA"/>
</dbReference>
<reference evidence="1" key="1">
    <citation type="journal article" date="2011" name="Proc. Natl. Acad. Sci. U.S.A.">
        <title>The genome of the fire ant Solenopsis invicta.</title>
        <authorList>
            <person name="Wurm Y."/>
            <person name="Wang J."/>
            <person name="Riba-Grognuz O."/>
            <person name="Corona M."/>
            <person name="Nygaard S."/>
            <person name="Hunt B.G."/>
            <person name="Ingram K.K."/>
            <person name="Falquet L."/>
            <person name="Nipitwattanaphon M."/>
            <person name="Gotzek D."/>
            <person name="Dijkstra M.B."/>
            <person name="Oettler J."/>
            <person name="Comtesse F."/>
            <person name="Shih C.J."/>
            <person name="Wu W.J."/>
            <person name="Yang C.C."/>
            <person name="Thomas J."/>
            <person name="Beaudoing E."/>
            <person name="Pradervand S."/>
            <person name="Flegel V."/>
            <person name="Cook E.D."/>
            <person name="Fabbretti R."/>
            <person name="Stockinger H."/>
            <person name="Long L."/>
            <person name="Farmerie W.G."/>
            <person name="Oakey J."/>
            <person name="Boomsma J.J."/>
            <person name="Pamilo P."/>
            <person name="Yi S.V."/>
            <person name="Heinze J."/>
            <person name="Goodisman M.A."/>
            <person name="Farinelli L."/>
            <person name="Harshman K."/>
            <person name="Hulo N."/>
            <person name="Cerutti L."/>
            <person name="Xenarios I."/>
            <person name="Shoemaker D."/>
            <person name="Keller L."/>
        </authorList>
    </citation>
    <scope>NUCLEOTIDE SEQUENCE [LARGE SCALE GENOMIC DNA]</scope>
</reference>
<dbReference type="Gene3D" id="3.30.420.10">
    <property type="entry name" value="Ribonuclease H-like superfamily/Ribonuclease H"/>
    <property type="match status" value="1"/>
</dbReference>
<dbReference type="OMA" id="WFLESHT"/>
<proteinExistence type="predicted"/>